<sequence length="100" mass="11796">PSNWDNEIRIKSEGNSSKITLVCDALFKIDKKIYLVEIDNTQTMKKNKAKVEKYRRLIERNVFRGVPKIIWVTTTDYRRKRLLGLCEGLDVDVYLNTDFI</sequence>
<comment type="caution">
    <text evidence="1">The sequence shown here is derived from an EMBL/GenBank/DDBJ whole genome shotgun (WGS) entry which is preliminary data.</text>
</comment>
<protein>
    <submittedName>
        <fullName evidence="1">Uncharacterized protein</fullName>
    </submittedName>
</protein>
<reference evidence="1 2" key="1">
    <citation type="submission" date="2018-08" db="EMBL/GenBank/DDBJ databases">
        <title>Genome sequence of strict halophilic Halobacillus trueperi SS1 isolated from Lunsu, a salty water body of North West Himalayas.</title>
        <authorList>
            <person name="Gupta S."/>
            <person name="Sharma P."/>
            <person name="Dev K."/>
            <person name="Baumler D."/>
            <person name="Sourirajan A."/>
        </authorList>
    </citation>
    <scope>NUCLEOTIDE SEQUENCE [LARGE SCALE GENOMIC DNA]</scope>
    <source>
        <strain evidence="1 2">SS1</strain>
    </source>
</reference>
<dbReference type="AlphaFoldDB" id="A0A3D8VLW4"/>
<dbReference type="Proteomes" id="UP000257032">
    <property type="component" value="Unassembled WGS sequence"/>
</dbReference>
<organism evidence="1 2">
    <name type="scientific">Halobacillus trueperi</name>
    <dbReference type="NCBI Taxonomy" id="156205"/>
    <lineage>
        <taxon>Bacteria</taxon>
        <taxon>Bacillati</taxon>
        <taxon>Bacillota</taxon>
        <taxon>Bacilli</taxon>
        <taxon>Bacillales</taxon>
        <taxon>Bacillaceae</taxon>
        <taxon>Halobacillus</taxon>
    </lineage>
</organism>
<gene>
    <name evidence="1" type="ORF">DXT76_13830</name>
</gene>
<accession>A0A3D8VLW4</accession>
<proteinExistence type="predicted"/>
<dbReference type="EMBL" id="QTLC01000048">
    <property type="protein sequence ID" value="RDY70340.1"/>
    <property type="molecule type" value="Genomic_DNA"/>
</dbReference>
<evidence type="ECO:0000313" key="1">
    <source>
        <dbReference type="EMBL" id="RDY70340.1"/>
    </source>
</evidence>
<feature type="non-terminal residue" evidence="1">
    <location>
        <position position="1"/>
    </location>
</feature>
<name>A0A3D8VLW4_9BACI</name>
<evidence type="ECO:0000313" key="2">
    <source>
        <dbReference type="Proteomes" id="UP000257032"/>
    </source>
</evidence>